<comment type="caution">
    <text evidence="3">The sequence shown here is derived from an EMBL/GenBank/DDBJ whole genome shotgun (WGS) entry which is preliminary data.</text>
</comment>
<dbReference type="InterPro" id="IPR017969">
    <property type="entry name" value="Heavy-metal-associated_CS"/>
</dbReference>
<feature type="domain" description="HMA" evidence="2">
    <location>
        <begin position="10"/>
        <end position="75"/>
    </location>
</feature>
<dbReference type="SUPFAM" id="SSF55008">
    <property type="entry name" value="HMA, heavy metal-associated domain"/>
    <property type="match status" value="1"/>
</dbReference>
<sequence>MYKIIKSTKMKQQIEITGMSCEGCVKNVEKALKEIDGVQNVKASLHPPRAVIEAEKSINTAQLTQALAKVGYSIAGASVDENLKKSGGSCCC</sequence>
<dbReference type="Proteomes" id="UP000256326">
    <property type="component" value="Unassembled WGS sequence"/>
</dbReference>
<dbReference type="Pfam" id="PF00403">
    <property type="entry name" value="HMA"/>
    <property type="match status" value="1"/>
</dbReference>
<dbReference type="PROSITE" id="PS01047">
    <property type="entry name" value="HMA_1"/>
    <property type="match status" value="1"/>
</dbReference>
<dbReference type="InterPro" id="IPR036163">
    <property type="entry name" value="HMA_dom_sf"/>
</dbReference>
<evidence type="ECO:0000259" key="2">
    <source>
        <dbReference type="PROSITE" id="PS50846"/>
    </source>
</evidence>
<dbReference type="InterPro" id="IPR006121">
    <property type="entry name" value="HMA_dom"/>
</dbReference>
<keyword evidence="4" id="KW-1185">Reference proteome</keyword>
<accession>A0A3D9CP61</accession>
<evidence type="ECO:0000313" key="4">
    <source>
        <dbReference type="Proteomes" id="UP000256326"/>
    </source>
</evidence>
<gene>
    <name evidence="3" type="ORF">DRF58_15140</name>
</gene>
<dbReference type="PROSITE" id="PS50846">
    <property type="entry name" value="HMA_2"/>
    <property type="match status" value="1"/>
</dbReference>
<reference evidence="3 4" key="1">
    <citation type="journal article" date="2006" name="Int. J. Syst. Evol. Microbiol.">
        <title>Chryseobacterium hispanicum sp. nov., isolated from the drinking water distribution system of Sevilla, Spain.</title>
        <authorList>
            <person name="Gallego V."/>
            <person name="Garcia M.T."/>
            <person name="Ventosa A."/>
        </authorList>
    </citation>
    <scope>NUCLEOTIDE SEQUENCE [LARGE SCALE GENOMIC DNA]</scope>
    <source>
        <strain evidence="3 4">KCTC 22104</strain>
    </source>
</reference>
<dbReference type="Gene3D" id="3.30.70.100">
    <property type="match status" value="1"/>
</dbReference>
<dbReference type="CDD" id="cd00371">
    <property type="entry name" value="HMA"/>
    <property type="match status" value="1"/>
</dbReference>
<keyword evidence="1" id="KW-0479">Metal-binding</keyword>
<dbReference type="FunFam" id="3.30.70.100:FF:000001">
    <property type="entry name" value="ATPase copper transporting beta"/>
    <property type="match status" value="1"/>
</dbReference>
<protein>
    <submittedName>
        <fullName evidence="3">Heavy-metal-associated domain-containing protein</fullName>
    </submittedName>
</protein>
<organism evidence="3 4">
    <name type="scientific">Epilithonimonas hispanica</name>
    <dbReference type="NCBI Taxonomy" id="358687"/>
    <lineage>
        <taxon>Bacteria</taxon>
        <taxon>Pseudomonadati</taxon>
        <taxon>Bacteroidota</taxon>
        <taxon>Flavobacteriia</taxon>
        <taxon>Flavobacteriales</taxon>
        <taxon>Weeksellaceae</taxon>
        <taxon>Chryseobacterium group</taxon>
        <taxon>Epilithonimonas</taxon>
    </lineage>
</organism>
<dbReference type="EMBL" id="QNUG01000043">
    <property type="protein sequence ID" value="REC67398.1"/>
    <property type="molecule type" value="Genomic_DNA"/>
</dbReference>
<dbReference type="GO" id="GO:0046872">
    <property type="term" value="F:metal ion binding"/>
    <property type="evidence" value="ECO:0007669"/>
    <property type="project" value="UniProtKB-KW"/>
</dbReference>
<evidence type="ECO:0000256" key="1">
    <source>
        <dbReference type="ARBA" id="ARBA00022723"/>
    </source>
</evidence>
<proteinExistence type="predicted"/>
<dbReference type="AlphaFoldDB" id="A0A3D9CP61"/>
<name>A0A3D9CP61_9FLAO</name>
<evidence type="ECO:0000313" key="3">
    <source>
        <dbReference type="EMBL" id="REC67398.1"/>
    </source>
</evidence>